<keyword evidence="2" id="KW-0812">Transmembrane</keyword>
<dbReference type="AlphaFoldDB" id="A0A9N9B316"/>
<dbReference type="EMBL" id="CAJVPI010000551">
    <property type="protein sequence ID" value="CAG8549392.1"/>
    <property type="molecule type" value="Genomic_DNA"/>
</dbReference>
<accession>A0A9N9B316</accession>
<dbReference type="OrthoDB" id="185373at2759"/>
<gene>
    <name evidence="3" type="ORF">PBRASI_LOCUS5004</name>
</gene>
<dbReference type="InterPro" id="IPR002885">
    <property type="entry name" value="PPR_rpt"/>
</dbReference>
<dbReference type="InterPro" id="IPR011990">
    <property type="entry name" value="TPR-like_helical_dom_sf"/>
</dbReference>
<keyword evidence="2" id="KW-0472">Membrane</keyword>
<protein>
    <submittedName>
        <fullName evidence="3">8194_t:CDS:1</fullName>
    </submittedName>
</protein>
<dbReference type="Proteomes" id="UP000789739">
    <property type="component" value="Unassembled WGS sequence"/>
</dbReference>
<dbReference type="NCBIfam" id="TIGR00756">
    <property type="entry name" value="PPR"/>
    <property type="match status" value="1"/>
</dbReference>
<name>A0A9N9B316_9GLOM</name>
<evidence type="ECO:0000256" key="2">
    <source>
        <dbReference type="SAM" id="Phobius"/>
    </source>
</evidence>
<feature type="repeat" description="PPR" evidence="1">
    <location>
        <begin position="188"/>
        <end position="222"/>
    </location>
</feature>
<dbReference type="Gene3D" id="1.25.40.10">
    <property type="entry name" value="Tetratricopeptide repeat domain"/>
    <property type="match status" value="1"/>
</dbReference>
<organism evidence="3 4">
    <name type="scientific">Paraglomus brasilianum</name>
    <dbReference type="NCBI Taxonomy" id="144538"/>
    <lineage>
        <taxon>Eukaryota</taxon>
        <taxon>Fungi</taxon>
        <taxon>Fungi incertae sedis</taxon>
        <taxon>Mucoromycota</taxon>
        <taxon>Glomeromycotina</taxon>
        <taxon>Glomeromycetes</taxon>
        <taxon>Paraglomerales</taxon>
        <taxon>Paraglomeraceae</taxon>
        <taxon>Paraglomus</taxon>
    </lineage>
</organism>
<reference evidence="3" key="1">
    <citation type="submission" date="2021-06" db="EMBL/GenBank/DDBJ databases">
        <authorList>
            <person name="Kallberg Y."/>
            <person name="Tangrot J."/>
            <person name="Rosling A."/>
        </authorList>
    </citation>
    <scope>NUCLEOTIDE SEQUENCE</scope>
    <source>
        <strain evidence="3">BR232B</strain>
    </source>
</reference>
<keyword evidence="2" id="KW-1133">Transmembrane helix</keyword>
<keyword evidence="4" id="KW-1185">Reference proteome</keyword>
<feature type="transmembrane region" description="Helical" evidence="2">
    <location>
        <begin position="262"/>
        <end position="282"/>
    </location>
</feature>
<comment type="caution">
    <text evidence="3">The sequence shown here is derived from an EMBL/GenBank/DDBJ whole genome shotgun (WGS) entry which is preliminary data.</text>
</comment>
<dbReference type="Pfam" id="PF13041">
    <property type="entry name" value="PPR_2"/>
    <property type="match status" value="1"/>
</dbReference>
<dbReference type="PROSITE" id="PS51375">
    <property type="entry name" value="PPR"/>
    <property type="match status" value="1"/>
</dbReference>
<evidence type="ECO:0000256" key="1">
    <source>
        <dbReference type="PROSITE-ProRule" id="PRU00708"/>
    </source>
</evidence>
<feature type="non-terminal residue" evidence="3">
    <location>
        <position position="334"/>
    </location>
</feature>
<evidence type="ECO:0000313" key="4">
    <source>
        <dbReference type="Proteomes" id="UP000789739"/>
    </source>
</evidence>
<sequence>MNKQSILSTTHSIWSRLSSVPSYRSVFDTVKRSLSSRESWRWTFHHCKDSNHLRAVVDRLFHKHSEPHELAIIAALEACARIQTTKRQREENVTNGNRETNAKRYNHVYDENCISDVLTIRNDFSYACPPSGYRYQSLSDDMKQYWLDAPTQSSVRSTCNVPTRYDTSDDILSIAQSIMSRVNPLSHTIAMYNAYIAVCVECNRHSLAHQVLHQMRSMGLTPDSQSYKRLIASYMSSGNYGLALNATEVCTDTIIKSMRRAALFKSTFHLGIGIFAIKWISYGMLLSNYRVEEISVACIGMSVLMVSRVMMSLLSNEVFSPMMKDRQAAELKRV</sequence>
<proteinExistence type="predicted"/>
<feature type="transmembrane region" description="Helical" evidence="2">
    <location>
        <begin position="294"/>
        <end position="314"/>
    </location>
</feature>
<evidence type="ECO:0000313" key="3">
    <source>
        <dbReference type="EMBL" id="CAG8549392.1"/>
    </source>
</evidence>